<keyword evidence="5 8" id="KW-1133">Transmembrane helix</keyword>
<keyword evidence="4 7" id="KW-0812">Transmembrane</keyword>
<comment type="subcellular location">
    <subcellularLocation>
        <location evidence="1">Cell membrane</location>
        <topology evidence="1">Single-pass membrane protein</topology>
    </subcellularLocation>
    <subcellularLocation>
        <location evidence="7">Cell membrane</location>
        <topology evidence="7">Single-pass type II membrane protein</topology>
    </subcellularLocation>
</comment>
<dbReference type="KEGG" id="alp:LPB137_09130"/>
<evidence type="ECO:0000256" key="6">
    <source>
        <dbReference type="ARBA" id="ARBA00023136"/>
    </source>
</evidence>
<proteinExistence type="inferred from homology"/>
<dbReference type="GO" id="GO:0005886">
    <property type="term" value="C:plasma membrane"/>
    <property type="evidence" value="ECO:0007669"/>
    <property type="project" value="UniProtKB-SubCell"/>
</dbReference>
<gene>
    <name evidence="9" type="ORF">LPB137_09130</name>
</gene>
<dbReference type="PANTHER" id="PTHR30558:SF3">
    <property type="entry name" value="BIOPOLYMER TRANSPORT PROTEIN EXBD-RELATED"/>
    <property type="match status" value="1"/>
</dbReference>
<evidence type="ECO:0000256" key="2">
    <source>
        <dbReference type="ARBA" id="ARBA00005811"/>
    </source>
</evidence>
<dbReference type="OrthoDB" id="5348190at2"/>
<dbReference type="AlphaFoldDB" id="A0A1P8KN98"/>
<dbReference type="Gene3D" id="3.30.420.270">
    <property type="match status" value="1"/>
</dbReference>
<comment type="similarity">
    <text evidence="2 7">Belongs to the ExbD/TolR family.</text>
</comment>
<accession>A0A1P8KN98</accession>
<protein>
    <submittedName>
        <fullName evidence="9">Biopolymer transporter ExbD</fullName>
    </submittedName>
</protein>
<reference evidence="9 10" key="1">
    <citation type="submission" date="2017-01" db="EMBL/GenBank/DDBJ databases">
        <title>Genome sequencing of Arcobacter sp. LPB0137.</title>
        <authorList>
            <person name="Lee G.-W."/>
            <person name="Yi H."/>
        </authorList>
    </citation>
    <scope>NUCLEOTIDE SEQUENCE [LARGE SCALE GENOMIC DNA]</scope>
    <source>
        <strain evidence="9 10">LPB0137</strain>
    </source>
</reference>
<evidence type="ECO:0000256" key="5">
    <source>
        <dbReference type="ARBA" id="ARBA00022989"/>
    </source>
</evidence>
<evidence type="ECO:0000313" key="10">
    <source>
        <dbReference type="Proteomes" id="UP000186074"/>
    </source>
</evidence>
<dbReference type="Proteomes" id="UP000186074">
    <property type="component" value="Chromosome"/>
</dbReference>
<organism evidence="9 10">
    <name type="scientific">Poseidonibacter parvus</name>
    <dbReference type="NCBI Taxonomy" id="1850254"/>
    <lineage>
        <taxon>Bacteria</taxon>
        <taxon>Pseudomonadati</taxon>
        <taxon>Campylobacterota</taxon>
        <taxon>Epsilonproteobacteria</taxon>
        <taxon>Campylobacterales</taxon>
        <taxon>Arcobacteraceae</taxon>
        <taxon>Poseidonibacter</taxon>
    </lineage>
</organism>
<name>A0A1P8KN98_9BACT</name>
<evidence type="ECO:0000256" key="3">
    <source>
        <dbReference type="ARBA" id="ARBA00022475"/>
    </source>
</evidence>
<keyword evidence="6 8" id="KW-0472">Membrane</keyword>
<evidence type="ECO:0000313" key="9">
    <source>
        <dbReference type="EMBL" id="APW66008.1"/>
    </source>
</evidence>
<evidence type="ECO:0000256" key="4">
    <source>
        <dbReference type="ARBA" id="ARBA00022692"/>
    </source>
</evidence>
<evidence type="ECO:0000256" key="8">
    <source>
        <dbReference type="SAM" id="Phobius"/>
    </source>
</evidence>
<evidence type="ECO:0000256" key="7">
    <source>
        <dbReference type="RuleBase" id="RU003879"/>
    </source>
</evidence>
<dbReference type="STRING" id="1850254.LPB137_09130"/>
<keyword evidence="3" id="KW-1003">Cell membrane</keyword>
<dbReference type="GO" id="GO:0022857">
    <property type="term" value="F:transmembrane transporter activity"/>
    <property type="evidence" value="ECO:0007669"/>
    <property type="project" value="InterPro"/>
</dbReference>
<feature type="transmembrane region" description="Helical" evidence="8">
    <location>
        <begin position="12"/>
        <end position="31"/>
    </location>
</feature>
<keyword evidence="10" id="KW-1185">Reference proteome</keyword>
<evidence type="ECO:0000256" key="1">
    <source>
        <dbReference type="ARBA" id="ARBA00004162"/>
    </source>
</evidence>
<dbReference type="Pfam" id="PF02472">
    <property type="entry name" value="ExbD"/>
    <property type="match status" value="1"/>
</dbReference>
<keyword evidence="7" id="KW-0813">Transport</keyword>
<dbReference type="EMBL" id="CP019070">
    <property type="protein sequence ID" value="APW66008.1"/>
    <property type="molecule type" value="Genomic_DNA"/>
</dbReference>
<dbReference type="PANTHER" id="PTHR30558">
    <property type="entry name" value="EXBD MEMBRANE COMPONENT OF PMF-DRIVEN MACROMOLECULE IMPORT SYSTEM"/>
    <property type="match status" value="1"/>
</dbReference>
<sequence>MKKREILVPDITPLIDVVFILLIFFIVSSVFKKDELALVLNLPTSSAKEIELKKKEIIIEISEKKLAVYGKEISLDELHEKMFEIEDKTRNIIFRIDKDVRYEKVVAVLDLLQKNQLFNISLLTEDIKK</sequence>
<dbReference type="RefSeq" id="WP_076087280.1">
    <property type="nucleotide sequence ID" value="NZ_CP019070.1"/>
</dbReference>
<dbReference type="GO" id="GO:0015031">
    <property type="term" value="P:protein transport"/>
    <property type="evidence" value="ECO:0007669"/>
    <property type="project" value="UniProtKB-KW"/>
</dbReference>
<keyword evidence="7" id="KW-0653">Protein transport</keyword>
<dbReference type="InterPro" id="IPR003400">
    <property type="entry name" value="ExbD"/>
</dbReference>